<proteinExistence type="inferred from homology"/>
<dbReference type="Pfam" id="PF01875">
    <property type="entry name" value="Memo"/>
    <property type="match status" value="1"/>
</dbReference>
<accession>U6H7W1</accession>
<dbReference type="InterPro" id="IPR002737">
    <property type="entry name" value="MEMO1_fam"/>
</dbReference>
<evidence type="ECO:0000313" key="2">
    <source>
        <dbReference type="EMBL" id="CDI87997.1"/>
    </source>
</evidence>
<keyword evidence="3" id="KW-1185">Reference proteome</keyword>
<dbReference type="OrthoDB" id="417112at2759"/>
<dbReference type="VEuPathDB" id="ToxoDB:EPH_0023480"/>
<dbReference type="NCBIfam" id="TIGR04336">
    <property type="entry name" value="AmmeMemoSam_B"/>
    <property type="match status" value="1"/>
</dbReference>
<gene>
    <name evidence="2" type="ORF">EPH_0023480</name>
</gene>
<dbReference type="PANTHER" id="PTHR11060:SF0">
    <property type="entry name" value="PROTEIN MEMO1"/>
    <property type="match status" value="1"/>
</dbReference>
<dbReference type="Proteomes" id="UP000018201">
    <property type="component" value="Unassembled WGS sequence"/>
</dbReference>
<evidence type="ECO:0000256" key="1">
    <source>
        <dbReference type="ARBA" id="ARBA00006315"/>
    </source>
</evidence>
<name>U6H7W1_9EIME</name>
<dbReference type="PANTHER" id="PTHR11060">
    <property type="entry name" value="PROTEIN MEMO1"/>
    <property type="match status" value="1"/>
</dbReference>
<reference evidence="2" key="1">
    <citation type="submission" date="2013-10" db="EMBL/GenBank/DDBJ databases">
        <title>Genomic analysis of the causative agents of coccidiosis in chickens.</title>
        <authorList>
            <person name="Reid A.J."/>
            <person name="Blake D."/>
            <person name="Billington K."/>
            <person name="Browne H."/>
            <person name="Dunn M."/>
            <person name="Hung S."/>
            <person name="Kawahara F."/>
            <person name="Miranda-Saavedra D."/>
            <person name="Mourier T."/>
            <person name="Nagra H."/>
            <person name="Otto T.D."/>
            <person name="Rawlings N."/>
            <person name="Sanchez A."/>
            <person name="Sanders M."/>
            <person name="Subramaniam C."/>
            <person name="Tay Y."/>
            <person name="Dear P."/>
            <person name="Doerig C."/>
            <person name="Gruber A."/>
            <person name="Parkinson J."/>
            <person name="Shirley M."/>
            <person name="Wan K.L."/>
            <person name="Berriman M."/>
            <person name="Tomley F."/>
            <person name="Pain A."/>
        </authorList>
    </citation>
    <scope>NUCLEOTIDE SEQUENCE [LARGE SCALE GENOMIC DNA]</scope>
    <source>
        <strain evidence="2">Houghton</strain>
    </source>
</reference>
<protein>
    <recommendedName>
        <fullName evidence="4">Protein MEMO1</fullName>
    </recommendedName>
</protein>
<evidence type="ECO:0008006" key="4">
    <source>
        <dbReference type="Google" id="ProtNLM"/>
    </source>
</evidence>
<dbReference type="CDD" id="cd07361">
    <property type="entry name" value="MEMO_like"/>
    <property type="match status" value="1"/>
</dbReference>
<reference evidence="2" key="2">
    <citation type="submission" date="2013-10" db="EMBL/GenBank/DDBJ databases">
        <authorList>
            <person name="Aslett M."/>
        </authorList>
    </citation>
    <scope>NUCLEOTIDE SEQUENCE [LARGE SCALE GENOMIC DNA]</scope>
    <source>
        <strain evidence="2">Houghton</strain>
    </source>
</reference>
<organism evidence="2 3">
    <name type="scientific">Eimeria praecox</name>
    <dbReference type="NCBI Taxonomy" id="51316"/>
    <lineage>
        <taxon>Eukaryota</taxon>
        <taxon>Sar</taxon>
        <taxon>Alveolata</taxon>
        <taxon>Apicomplexa</taxon>
        <taxon>Conoidasida</taxon>
        <taxon>Coccidia</taxon>
        <taxon>Eucoccidiorida</taxon>
        <taxon>Eimeriorina</taxon>
        <taxon>Eimeriidae</taxon>
        <taxon>Eimeria</taxon>
    </lineage>
</organism>
<comment type="similarity">
    <text evidence="1">Belongs to the MEMO1 family.</text>
</comment>
<dbReference type="Gene3D" id="3.40.830.10">
    <property type="entry name" value="LigB-like"/>
    <property type="match status" value="1"/>
</dbReference>
<sequence length="303" mass="33096">MEVIRPSIHAGSWFPGTAADLRAAVDTMLENAPTVQGTVKTIVVPHAAFQYSGPTAAAAFKQMSSLQRTVKRVVLLATWHADAASLLLPPEEFSAFGTPIGSVPLDREALSALYSTGLYDTAPAELEIQEHSISVQIPFLKRVLPEGALLLPIYVGTIAEEDLPMYAETLAPFFMDPDTVFVISTDWSHWGPRFGYLYLPSNVDQSLPLYKKIEALDREAIDCVLNLDAVCLEEHIQRTGNLICGYSALHLFLRVLERVASASGAQHKDILSPSLLKYAQSDAIKSDTENSVGYAALGFFRKS</sequence>
<dbReference type="AlphaFoldDB" id="U6H7W1"/>
<dbReference type="EMBL" id="HG709140">
    <property type="protein sequence ID" value="CDI87997.1"/>
    <property type="molecule type" value="Genomic_DNA"/>
</dbReference>
<evidence type="ECO:0000313" key="3">
    <source>
        <dbReference type="Proteomes" id="UP000018201"/>
    </source>
</evidence>